<dbReference type="EMBL" id="LWRY01000014">
    <property type="protein sequence ID" value="OCX75491.1"/>
    <property type="molecule type" value="Genomic_DNA"/>
</dbReference>
<evidence type="ECO:0000313" key="1">
    <source>
        <dbReference type="EMBL" id="OCX75491.1"/>
    </source>
</evidence>
<dbReference type="Proteomes" id="UP000095008">
    <property type="component" value="Unassembled WGS sequence"/>
</dbReference>
<gene>
    <name evidence="1" type="ORF">A6M23_02400</name>
</gene>
<dbReference type="PANTHER" id="PTHR42194">
    <property type="entry name" value="UPF0276 PROTEIN HI_1600"/>
    <property type="match status" value="1"/>
</dbReference>
<reference evidence="1" key="1">
    <citation type="journal article" date="2016" name="Int. J. Mol. Sci.">
        <title>Comparative genomics of the extreme acidophile Acidithiobacillus thiooxidans reveals intraspecific divergence and niche adaptation.</title>
        <authorList>
            <person name="Zhang X."/>
            <person name="Feng X."/>
            <person name="Tao J."/>
            <person name="Ma L."/>
            <person name="Xiao Y."/>
            <person name="Liang Y."/>
            <person name="Liu X."/>
            <person name="Yin H."/>
        </authorList>
    </citation>
    <scope>NUCLEOTIDE SEQUENCE [LARGE SCALE GENOMIC DNA]</scope>
    <source>
        <strain evidence="1">DXS-W</strain>
    </source>
</reference>
<accession>A0A1C2IHP5</accession>
<proteinExistence type="predicted"/>
<organism evidence="1 2">
    <name type="scientific">Acidithiobacillus thiooxidans</name>
    <name type="common">Thiobacillus thiooxidans</name>
    <dbReference type="NCBI Taxonomy" id="930"/>
    <lineage>
        <taxon>Bacteria</taxon>
        <taxon>Pseudomonadati</taxon>
        <taxon>Pseudomonadota</taxon>
        <taxon>Acidithiobacillia</taxon>
        <taxon>Acidithiobacillales</taxon>
        <taxon>Acidithiobacillaceae</taxon>
        <taxon>Acidithiobacillus</taxon>
    </lineage>
</organism>
<dbReference type="Gene3D" id="3.20.20.150">
    <property type="entry name" value="Divalent-metal-dependent TIM barrel enzymes"/>
    <property type="match status" value="1"/>
</dbReference>
<evidence type="ECO:0000313" key="2">
    <source>
        <dbReference type="Proteomes" id="UP000095008"/>
    </source>
</evidence>
<name>A0A1C2IHP5_ACITH</name>
<dbReference type="OrthoDB" id="5289525at2"/>
<dbReference type="RefSeq" id="WP_065974309.1">
    <property type="nucleotide sequence ID" value="NZ_LWRY01000014.1"/>
</dbReference>
<dbReference type="NCBIfam" id="NF003818">
    <property type="entry name" value="PRK05409.1"/>
    <property type="match status" value="1"/>
</dbReference>
<dbReference type="InterPro" id="IPR007801">
    <property type="entry name" value="MbnB/TglH/ChrH"/>
</dbReference>
<evidence type="ECO:0008006" key="3">
    <source>
        <dbReference type="Google" id="ProtNLM"/>
    </source>
</evidence>
<dbReference type="AlphaFoldDB" id="A0A1C2IHP5"/>
<sequence length="274" mass="30761">MTANLPMGIGLRAPHVDEVLETKPDIGACEVYSEDYMSGGVSWLNALDHIRSAYPLSLHGVGLSIASADSLNMNYLRRLRTLIDRYEPLRVSDHLAWCSLNNRFFSDQYPVPRRRFVLRHLVSRVHKVQDFLRRPILLENIATYLKPDWADEYSETDFLMELVEQTGCELLLDVENLSINVLNHGGDAATFIESLPRNAVTEIHLAGGEQVNLNGSIVHVDTHSREPSPATQSLFRQASNRFPNALRILEWDADLPALPILLATAQCCVSGMTQ</sequence>
<comment type="caution">
    <text evidence="1">The sequence shown here is derived from an EMBL/GenBank/DDBJ whole genome shotgun (WGS) entry which is preliminary data.</text>
</comment>
<protein>
    <recommendedName>
        <fullName evidence="3">DUF692 domain-containing protein</fullName>
    </recommendedName>
</protein>
<keyword evidence="2" id="KW-1185">Reference proteome</keyword>
<dbReference type="Pfam" id="PF05114">
    <property type="entry name" value="MbnB_TglH_ChrH"/>
    <property type="match status" value="1"/>
</dbReference>
<dbReference type="PANTHER" id="PTHR42194:SF1">
    <property type="entry name" value="UPF0276 PROTEIN HI_1600"/>
    <property type="match status" value="1"/>
</dbReference>